<organism evidence="8 9">
    <name type="scientific">Rubroshorea leprosula</name>
    <dbReference type="NCBI Taxonomy" id="152421"/>
    <lineage>
        <taxon>Eukaryota</taxon>
        <taxon>Viridiplantae</taxon>
        <taxon>Streptophyta</taxon>
        <taxon>Embryophyta</taxon>
        <taxon>Tracheophyta</taxon>
        <taxon>Spermatophyta</taxon>
        <taxon>Magnoliopsida</taxon>
        <taxon>eudicotyledons</taxon>
        <taxon>Gunneridae</taxon>
        <taxon>Pentapetalae</taxon>
        <taxon>rosids</taxon>
        <taxon>malvids</taxon>
        <taxon>Malvales</taxon>
        <taxon>Dipterocarpaceae</taxon>
        <taxon>Rubroshorea</taxon>
    </lineage>
</organism>
<protein>
    <recommendedName>
        <fullName evidence="2">adenylate kinase</fullName>
        <ecNumber evidence="2">2.7.4.3</ecNumber>
    </recommendedName>
    <alternativeName>
        <fullName evidence="6">ATP:AMP phosphotransferase</fullName>
    </alternativeName>
</protein>
<dbReference type="GO" id="GO:0005524">
    <property type="term" value="F:ATP binding"/>
    <property type="evidence" value="ECO:0007669"/>
    <property type="project" value="InterPro"/>
</dbReference>
<comment type="caution">
    <text evidence="8">The sequence shown here is derived from an EMBL/GenBank/DDBJ whole genome shotgun (WGS) entry which is preliminary data.</text>
</comment>
<dbReference type="PROSITE" id="PS00113">
    <property type="entry name" value="ADENYLATE_KINASE"/>
    <property type="match status" value="1"/>
</dbReference>
<accession>A0AAV5IHW4</accession>
<evidence type="ECO:0000256" key="1">
    <source>
        <dbReference type="ARBA" id="ARBA00007220"/>
    </source>
</evidence>
<reference evidence="8 9" key="1">
    <citation type="journal article" date="2021" name="Commun. Biol.">
        <title>The genome of Shorea leprosula (Dipterocarpaceae) highlights the ecological relevance of drought in aseasonal tropical rainforests.</title>
        <authorList>
            <person name="Ng K.K.S."/>
            <person name="Kobayashi M.J."/>
            <person name="Fawcett J.A."/>
            <person name="Hatakeyama M."/>
            <person name="Paape T."/>
            <person name="Ng C.H."/>
            <person name="Ang C.C."/>
            <person name="Tnah L.H."/>
            <person name="Lee C.T."/>
            <person name="Nishiyama T."/>
            <person name="Sese J."/>
            <person name="O'Brien M.J."/>
            <person name="Copetti D."/>
            <person name="Mohd Noor M.I."/>
            <person name="Ong R.C."/>
            <person name="Putra M."/>
            <person name="Sireger I.Z."/>
            <person name="Indrioko S."/>
            <person name="Kosugi Y."/>
            <person name="Izuno A."/>
            <person name="Isagi Y."/>
            <person name="Lee S.L."/>
            <person name="Shimizu K.K."/>
        </authorList>
    </citation>
    <scope>NUCLEOTIDE SEQUENCE [LARGE SCALE GENOMIC DNA]</scope>
    <source>
        <strain evidence="8">214</strain>
    </source>
</reference>
<dbReference type="SUPFAM" id="SSF52540">
    <property type="entry name" value="P-loop containing nucleoside triphosphate hydrolases"/>
    <property type="match status" value="1"/>
</dbReference>
<evidence type="ECO:0000313" key="9">
    <source>
        <dbReference type="Proteomes" id="UP001054252"/>
    </source>
</evidence>
<keyword evidence="9" id="KW-1185">Reference proteome</keyword>
<dbReference type="Proteomes" id="UP001054252">
    <property type="component" value="Unassembled WGS sequence"/>
</dbReference>
<dbReference type="CDD" id="cd01428">
    <property type="entry name" value="ADK"/>
    <property type="match status" value="1"/>
</dbReference>
<sequence>MEPAAEGKLQNPDQDEGENISDECKVVYVLGGPGSGKGTQCSKIAKHLGFCHLTVGDLLQAEVESGSQRGKMIEDYKKEGKLVPSELAVRLLKQAVQRSKSKKFLIDGFPRNEENHIFAEKILKIEPDFVLFLDCSKRR</sequence>
<evidence type="ECO:0000256" key="5">
    <source>
        <dbReference type="ARBA" id="ARBA00022777"/>
    </source>
</evidence>
<dbReference type="EC" id="2.7.4.3" evidence="2"/>
<dbReference type="Gene3D" id="3.40.50.300">
    <property type="entry name" value="P-loop containing nucleotide triphosphate hydrolases"/>
    <property type="match status" value="1"/>
</dbReference>
<proteinExistence type="inferred from homology"/>
<dbReference type="PRINTS" id="PR00094">
    <property type="entry name" value="ADENYLTKNASE"/>
</dbReference>
<keyword evidence="4" id="KW-0547">Nucleotide-binding</keyword>
<keyword evidence="3 7" id="KW-0808">Transferase</keyword>
<dbReference type="InterPro" id="IPR000850">
    <property type="entry name" value="Adenylat/UMP-CMP_kin"/>
</dbReference>
<dbReference type="InterPro" id="IPR027417">
    <property type="entry name" value="P-loop_NTPase"/>
</dbReference>
<dbReference type="Pfam" id="PF00406">
    <property type="entry name" value="ADK"/>
    <property type="match status" value="1"/>
</dbReference>
<dbReference type="InterPro" id="IPR033690">
    <property type="entry name" value="Adenylat_kinase_CS"/>
</dbReference>
<evidence type="ECO:0000256" key="7">
    <source>
        <dbReference type="RuleBase" id="RU003330"/>
    </source>
</evidence>
<evidence type="ECO:0000313" key="8">
    <source>
        <dbReference type="EMBL" id="GKU97453.1"/>
    </source>
</evidence>
<evidence type="ECO:0000256" key="3">
    <source>
        <dbReference type="ARBA" id="ARBA00022679"/>
    </source>
</evidence>
<dbReference type="AlphaFoldDB" id="A0AAV5IHW4"/>
<dbReference type="PANTHER" id="PTHR23359">
    <property type="entry name" value="NUCLEOTIDE KINASE"/>
    <property type="match status" value="1"/>
</dbReference>
<dbReference type="EMBL" id="BPVZ01000011">
    <property type="protein sequence ID" value="GKU97453.1"/>
    <property type="molecule type" value="Genomic_DNA"/>
</dbReference>
<evidence type="ECO:0000256" key="2">
    <source>
        <dbReference type="ARBA" id="ARBA00012955"/>
    </source>
</evidence>
<gene>
    <name evidence="8" type="ORF">SLEP1_g10596</name>
</gene>
<comment type="similarity">
    <text evidence="1 7">Belongs to the adenylate kinase family.</text>
</comment>
<evidence type="ECO:0000256" key="4">
    <source>
        <dbReference type="ARBA" id="ARBA00022741"/>
    </source>
</evidence>
<keyword evidence="5 7" id="KW-0418">Kinase</keyword>
<evidence type="ECO:0000256" key="6">
    <source>
        <dbReference type="ARBA" id="ARBA00031517"/>
    </source>
</evidence>
<name>A0AAV5IHW4_9ROSI</name>
<dbReference type="GO" id="GO:0004017">
    <property type="term" value="F:AMP kinase activity"/>
    <property type="evidence" value="ECO:0007669"/>
    <property type="project" value="UniProtKB-EC"/>
</dbReference>